<feature type="compositionally biased region" description="Polar residues" evidence="1">
    <location>
        <begin position="277"/>
        <end position="300"/>
    </location>
</feature>
<comment type="caution">
    <text evidence="3">The sequence shown here is derived from an EMBL/GenBank/DDBJ whole genome shotgun (WGS) entry which is preliminary data.</text>
</comment>
<proteinExistence type="predicted"/>
<organism evidence="3 4">
    <name type="scientific">Eumeta variegata</name>
    <name type="common">Bagworm moth</name>
    <name type="synonym">Eumeta japonica</name>
    <dbReference type="NCBI Taxonomy" id="151549"/>
    <lineage>
        <taxon>Eukaryota</taxon>
        <taxon>Metazoa</taxon>
        <taxon>Ecdysozoa</taxon>
        <taxon>Arthropoda</taxon>
        <taxon>Hexapoda</taxon>
        <taxon>Insecta</taxon>
        <taxon>Pterygota</taxon>
        <taxon>Neoptera</taxon>
        <taxon>Endopterygota</taxon>
        <taxon>Lepidoptera</taxon>
        <taxon>Glossata</taxon>
        <taxon>Ditrysia</taxon>
        <taxon>Tineoidea</taxon>
        <taxon>Psychidae</taxon>
        <taxon>Oiketicinae</taxon>
        <taxon>Eumeta</taxon>
    </lineage>
</organism>
<dbReference type="GO" id="GO:0046983">
    <property type="term" value="F:protein dimerization activity"/>
    <property type="evidence" value="ECO:0007669"/>
    <property type="project" value="InterPro"/>
</dbReference>
<feature type="region of interest" description="Disordered" evidence="1">
    <location>
        <begin position="996"/>
        <end position="1030"/>
    </location>
</feature>
<evidence type="ECO:0000313" key="3">
    <source>
        <dbReference type="EMBL" id="GBP21904.1"/>
    </source>
</evidence>
<dbReference type="PROSITE" id="PS50888">
    <property type="entry name" value="BHLH"/>
    <property type="match status" value="1"/>
</dbReference>
<dbReference type="Pfam" id="PF00010">
    <property type="entry name" value="HLH"/>
    <property type="match status" value="1"/>
</dbReference>
<protein>
    <recommendedName>
        <fullName evidence="2">BHLH domain-containing protein</fullName>
    </recommendedName>
</protein>
<accession>A0A4C1U7L4</accession>
<dbReference type="SMART" id="SM00353">
    <property type="entry name" value="HLH"/>
    <property type="match status" value="1"/>
</dbReference>
<dbReference type="EMBL" id="BGZK01000134">
    <property type="protein sequence ID" value="GBP21904.1"/>
    <property type="molecule type" value="Genomic_DNA"/>
</dbReference>
<keyword evidence="4" id="KW-1185">Reference proteome</keyword>
<feature type="domain" description="BHLH" evidence="2">
    <location>
        <begin position="13"/>
        <end position="68"/>
    </location>
</feature>
<dbReference type="OrthoDB" id="60033at2759"/>
<dbReference type="InterPro" id="IPR011598">
    <property type="entry name" value="bHLH_dom"/>
</dbReference>
<feature type="region of interest" description="Disordered" evidence="1">
    <location>
        <begin position="440"/>
        <end position="473"/>
    </location>
</feature>
<sequence length="1344" mass="150150">MLPENTKPPKKNRTPSRCREWERERRIRFNNAINELGQLLNKTENSNENVSLPKIDIIQKAIVSIKKFMLEMLAHQVKLEKNKQNYKDASTQISKSIKTKLKGVKDATIKDSVNIEHENVKADYAGGYKLPKILPRSTVGDKPGPDKTIVVLPVAPYVIPQRPLFFPAAPPAFVVLDSTLQQPNRSTVPIVTRMSNESTRTTMVNIVPITAFSHPLSVTKAKKTKNTDKIPSKTNNDTIVKKPTKIVRKAKITKEKQSQQKKAIVVEVSKETQPNKIGMSISNSISPCTPMSNPDESTAENCAKSKGADVEITNIHKTSKSALSTNREAVKCNSDYNTETQDDSNAHSILSNKKQNVLDHTTAVVKDKVQVNVCCDSARTKDEIHEIKDKNDKMSTILDTSLCENTVDTGNARLELAEELLASSPTAAFLMSFPLVSGNRAESPTEEAQHVTNAASNKGTEESRENCEGTPQTSTYLIKPTQEETKLNKTVSKTHIESNSHKEILNPKINDNISMSKHTEFKNPALSSTSTENPFLNLPIPPILPTSCSLPDPIFTLDFDCNLNKTTHPSQTSHVSNNNFLYKSETFTAGKGSIYSTSSISAGHDFNTFSSLYPCAMEKYTSKNKTNYTTVEDNIMKAHTSRLTYDIDLGWSHKSFDFVNCTTTSNTFSKDNTYTTTSAPFSSTYNPFNPEFHVPLISSSNKKDNVAKATSYVDTVTNLYSQPSTLWTDEIPFYGSNNINTSKAFVNKQQYYQPSEHMPMPINPKNSVKTFGSKIHVEQTNDNKNSNEQMVQHVPEKYSKKIPSKMPINWMTSETKSLQNNGYNVLNIETKNTSNSRNLYGSLGQQSSKKQEQCDTNYFPLPIHNFSTPIPQEDFQMWPSARPLATAEISIDPPPINLPTLVGDLALGPHEKKRNIDISNRAVGPHLDTPNCNNFFSVTQLMNRSSENMGSRYQSNNIDMTNKINTKQSSGQYPSDKPTVPLLDTHFMQSGYSLNDSKLPNSFNSVPQYPNVKTKSIKPPSDKNTKGQKNNNYSAEALLRGGTCTQKMVDSSMPSKFIMTQQKYHDFNTGQETPVAQVSHFPPILDYPENGYSSQQFTGTSLYSSTTNTMSTSFYSNFIPGGTNLMSTNYNASNFSGDFIDYNQNPECNYSSHKYEEFKPRNSTISNQEKLPSTNYKASRRENITKHKLECTKKESNKKYPSKRPKISHETEDWVDGSNLFWQNRVQSKKQGGGIADELTFPNFVSNQVPSQYQPEFFNSHIMASNVQGVTPNMDRSITSFPPSSRANFNLSTIFPEITMTRRTLVGGGGHSVQQCPRLATCSRHRSLKTPTPTTVALLHPPRS</sequence>
<feature type="region of interest" description="Disordered" evidence="1">
    <location>
        <begin position="277"/>
        <end position="301"/>
    </location>
</feature>
<evidence type="ECO:0000259" key="2">
    <source>
        <dbReference type="PROSITE" id="PS50888"/>
    </source>
</evidence>
<evidence type="ECO:0000313" key="4">
    <source>
        <dbReference type="Proteomes" id="UP000299102"/>
    </source>
</evidence>
<dbReference type="Proteomes" id="UP000299102">
    <property type="component" value="Unassembled WGS sequence"/>
</dbReference>
<dbReference type="InterPro" id="IPR036638">
    <property type="entry name" value="HLH_DNA-bd_sf"/>
</dbReference>
<dbReference type="SUPFAM" id="SSF47459">
    <property type="entry name" value="HLH, helix-loop-helix DNA-binding domain"/>
    <property type="match status" value="1"/>
</dbReference>
<dbReference type="Gene3D" id="4.10.280.10">
    <property type="entry name" value="Helix-loop-helix DNA-binding domain"/>
    <property type="match status" value="1"/>
</dbReference>
<evidence type="ECO:0000256" key="1">
    <source>
        <dbReference type="SAM" id="MobiDB-lite"/>
    </source>
</evidence>
<reference evidence="3 4" key="1">
    <citation type="journal article" date="2019" name="Commun. Biol.">
        <title>The bagworm genome reveals a unique fibroin gene that provides high tensile strength.</title>
        <authorList>
            <person name="Kono N."/>
            <person name="Nakamura H."/>
            <person name="Ohtoshi R."/>
            <person name="Tomita M."/>
            <person name="Numata K."/>
            <person name="Arakawa K."/>
        </authorList>
    </citation>
    <scope>NUCLEOTIDE SEQUENCE [LARGE SCALE GENOMIC DNA]</scope>
</reference>
<feature type="compositionally biased region" description="Polar residues" evidence="1">
    <location>
        <begin position="996"/>
        <end position="1014"/>
    </location>
</feature>
<name>A0A4C1U7L4_EUMVA</name>
<gene>
    <name evidence="3" type="ORF">EVAR_7117_1</name>
</gene>